<feature type="domain" description="Aldehyde oxidase/xanthine dehydrogenase a/b hammerhead" evidence="2">
    <location>
        <begin position="237"/>
        <end position="314"/>
    </location>
</feature>
<organism evidence="3 4">
    <name type="scientific">Pelagimonas varians</name>
    <dbReference type="NCBI Taxonomy" id="696760"/>
    <lineage>
        <taxon>Bacteria</taxon>
        <taxon>Pseudomonadati</taxon>
        <taxon>Pseudomonadota</taxon>
        <taxon>Alphaproteobacteria</taxon>
        <taxon>Rhodobacterales</taxon>
        <taxon>Roseobacteraceae</taxon>
        <taxon>Pelagimonas</taxon>
    </lineage>
</organism>
<dbReference type="Pfam" id="PF02738">
    <property type="entry name" value="MoCoBD_1"/>
    <property type="match status" value="1"/>
</dbReference>
<accession>A0A238JVS2</accession>
<dbReference type="InterPro" id="IPR000674">
    <property type="entry name" value="Ald_Oxase/Xan_DH_a/b"/>
</dbReference>
<dbReference type="InterPro" id="IPR036856">
    <property type="entry name" value="Ald_Oxase/Xan_DH_a/b_sf"/>
</dbReference>
<evidence type="ECO:0000313" key="3">
    <source>
        <dbReference type="EMBL" id="SMX33922.1"/>
    </source>
</evidence>
<dbReference type="EC" id="1.3.99.16" evidence="3"/>
<keyword evidence="1" id="KW-0472">Membrane</keyword>
<keyword evidence="1" id="KW-1133">Transmembrane helix</keyword>
<dbReference type="PANTHER" id="PTHR47495">
    <property type="entry name" value="ALDEHYDE DEHYDROGENASE"/>
    <property type="match status" value="1"/>
</dbReference>
<keyword evidence="3" id="KW-0560">Oxidoreductase</keyword>
<sequence length="745" mass="79874">MASIGKIARRTFLFGSLAIVGGVAVGAWYVNKPAPNPLKPGPDEAALNPFVLINADGITLIAPRAEMGQGTHTTWAALLAEELDVTLDMVTVLHGEPAQAYYNSALMGEGMNTKGYDDSALQHALASVMGKVGKVLNLQVTGGSTAMRDGYDRMRVSGAAAREMLKEAAAQQLGVKAKDLKTENGTVIAPDGTTLTYIELAMAAAEIDPPKVKLRPQSDWKILGTSIPRVDIPGKSTGTAKFGIDTRLPGMKFASVRMSPKRGGMKSYDDRDARDLPGVEKIVDMGDGVAVIANNTWLAMQALQAIEIEWEDAPYEATTDAIFAKIEAGFELEPNSTLRDDGNTDALPEGATEVTAEYRVPFLSHATMEPQNATAWFDGGKLRIWAGNQAPGFTQSACADEAGLDTDDVIVETTLMGGGFGRRGELDFSVLATRVAKAIPGTPVQVTWSREEDMARDFYRPGAIARMTGGVKDGRAVMLDARVSAPSVTRQAMGRWMGFAPGGPDRSITDSLFNQPYGIPNYKVRGYLADTNPPMGFWRSVGASFNGFFSEVFIDEMAQKAGVDPMEFRLGLTRDEWEPAYNVLAAVKEMSGWTGETPDGIGRGVAMVYSFGTPTAIVIEVAEVDGDIKMTEAWIAADPGVALDPSIIEAQLFGGMAYGLSAAIGEEITWDAGEVEQQNFPDYDPLRMQQMPKVNVRILETQEHIGGIGEVGTPPAAPALANALFDLTGTRARSLPLNKEFSFFV</sequence>
<dbReference type="InterPro" id="IPR008274">
    <property type="entry name" value="AldOxase/xan_DH_MoCoBD1"/>
</dbReference>
<evidence type="ECO:0000256" key="1">
    <source>
        <dbReference type="SAM" id="Phobius"/>
    </source>
</evidence>
<dbReference type="InterPro" id="IPR046867">
    <property type="entry name" value="AldOxase/xan_DH_MoCoBD2"/>
</dbReference>
<dbReference type="Gene3D" id="3.90.1170.50">
    <property type="entry name" value="Aldehyde oxidase/xanthine dehydrogenase, a/b hammerhead"/>
    <property type="match status" value="1"/>
</dbReference>
<dbReference type="InterPro" id="IPR052516">
    <property type="entry name" value="N-heterocyclic_Hydroxylase"/>
</dbReference>
<dbReference type="SMART" id="SM01008">
    <property type="entry name" value="Ald_Xan_dh_C"/>
    <property type="match status" value="1"/>
</dbReference>
<dbReference type="Proteomes" id="UP000220836">
    <property type="component" value="Unassembled WGS sequence"/>
</dbReference>
<reference evidence="3 4" key="1">
    <citation type="submission" date="2017-05" db="EMBL/GenBank/DDBJ databases">
        <authorList>
            <person name="Song R."/>
            <person name="Chenine A.L."/>
            <person name="Ruprecht R.M."/>
        </authorList>
    </citation>
    <scope>NUCLEOTIDE SEQUENCE [LARGE SCALE GENOMIC DNA]</scope>
    <source>
        <strain evidence="3 4">CECT 8663</strain>
    </source>
</reference>
<evidence type="ECO:0000259" key="2">
    <source>
        <dbReference type="SMART" id="SM01008"/>
    </source>
</evidence>
<gene>
    <name evidence="3" type="primary">iorB</name>
    <name evidence="3" type="ORF">PEV8663_00335</name>
</gene>
<dbReference type="SUPFAM" id="SSF56003">
    <property type="entry name" value="Molybdenum cofactor-binding domain"/>
    <property type="match status" value="2"/>
</dbReference>
<feature type="transmembrane region" description="Helical" evidence="1">
    <location>
        <begin position="12"/>
        <end position="30"/>
    </location>
</feature>
<dbReference type="GO" id="GO:0047121">
    <property type="term" value="F:isoquinoline 1-oxidoreductase activity"/>
    <property type="evidence" value="ECO:0007669"/>
    <property type="project" value="UniProtKB-EC"/>
</dbReference>
<name>A0A238JVS2_9RHOB</name>
<dbReference type="Pfam" id="PF20256">
    <property type="entry name" value="MoCoBD_2"/>
    <property type="match status" value="1"/>
</dbReference>
<dbReference type="Gene3D" id="3.30.365.10">
    <property type="entry name" value="Aldehyde oxidase/xanthine dehydrogenase, molybdopterin binding domain"/>
    <property type="match status" value="4"/>
</dbReference>
<keyword evidence="4" id="KW-1185">Reference proteome</keyword>
<keyword evidence="1" id="KW-0812">Transmembrane</keyword>
<dbReference type="InterPro" id="IPR012368">
    <property type="entry name" value="OxRdtase_Mopterin-bd_su_IorB"/>
</dbReference>
<dbReference type="AlphaFoldDB" id="A0A238JVS2"/>
<dbReference type="RefSeq" id="WP_097802872.1">
    <property type="nucleotide sequence ID" value="NZ_FXYH01000001.1"/>
</dbReference>
<dbReference type="SUPFAM" id="SSF54665">
    <property type="entry name" value="CO dehydrogenase molybdoprotein N-domain-like"/>
    <property type="match status" value="1"/>
</dbReference>
<evidence type="ECO:0000313" key="4">
    <source>
        <dbReference type="Proteomes" id="UP000220836"/>
    </source>
</evidence>
<dbReference type="PIRSF" id="PIRSF036389">
    <property type="entry name" value="IOR_B"/>
    <property type="match status" value="1"/>
</dbReference>
<dbReference type="PANTHER" id="PTHR47495:SF2">
    <property type="entry name" value="ALDEHYDE DEHYDROGENASE"/>
    <property type="match status" value="1"/>
</dbReference>
<dbReference type="OrthoDB" id="9767994at2"/>
<proteinExistence type="predicted"/>
<protein>
    <submittedName>
        <fullName evidence="3">Isoquinoline 1-oxidoreductase subunit beta</fullName>
        <ecNumber evidence="3">1.3.99.16</ecNumber>
    </submittedName>
</protein>
<dbReference type="EMBL" id="FXYH01000001">
    <property type="protein sequence ID" value="SMX33922.1"/>
    <property type="molecule type" value="Genomic_DNA"/>
</dbReference>
<dbReference type="InterPro" id="IPR037165">
    <property type="entry name" value="AldOxase/xan_DH_Mopterin-bd_sf"/>
</dbReference>